<dbReference type="SMART" id="SM00872">
    <property type="entry name" value="Alpha-mann_mid"/>
    <property type="match status" value="1"/>
</dbReference>
<evidence type="ECO:0000313" key="7">
    <source>
        <dbReference type="Proteomes" id="UP000239250"/>
    </source>
</evidence>
<evidence type="ECO:0000256" key="3">
    <source>
        <dbReference type="ARBA" id="ARBA00022801"/>
    </source>
</evidence>
<dbReference type="RefSeq" id="WP_303662338.1">
    <property type="nucleotide sequence ID" value="NZ_CP027019.1"/>
</dbReference>
<evidence type="ECO:0000313" key="6">
    <source>
        <dbReference type="EMBL" id="AVP48992.1"/>
    </source>
</evidence>
<dbReference type="Pfam" id="PF09261">
    <property type="entry name" value="Alpha-mann_mid"/>
    <property type="match status" value="1"/>
</dbReference>
<dbReference type="SUPFAM" id="SSF88688">
    <property type="entry name" value="Families 57/38 glycoside transferase middle domain"/>
    <property type="match status" value="1"/>
</dbReference>
<dbReference type="InterPro" id="IPR011013">
    <property type="entry name" value="Gal_mutarotase_sf_dom"/>
</dbReference>
<dbReference type="SUPFAM" id="SSF74650">
    <property type="entry name" value="Galactose mutarotase-like"/>
    <property type="match status" value="1"/>
</dbReference>
<dbReference type="Gene3D" id="3.20.110.10">
    <property type="entry name" value="Glycoside hydrolase 38, N terminal domain"/>
    <property type="match status" value="1"/>
</dbReference>
<evidence type="ECO:0000256" key="2">
    <source>
        <dbReference type="ARBA" id="ARBA00022723"/>
    </source>
</evidence>
<dbReference type="PANTHER" id="PTHR46017:SF2">
    <property type="entry name" value="MANNOSYLGLYCERATE HYDROLASE"/>
    <property type="match status" value="1"/>
</dbReference>
<evidence type="ECO:0000256" key="1">
    <source>
        <dbReference type="ARBA" id="ARBA00009792"/>
    </source>
</evidence>
<dbReference type="GO" id="GO:0006013">
    <property type="term" value="P:mannose metabolic process"/>
    <property type="evidence" value="ECO:0007669"/>
    <property type="project" value="InterPro"/>
</dbReference>
<organism evidence="6 7">
    <name type="scientific">Williamsoniiplasma luminosum</name>
    <dbReference type="NCBI Taxonomy" id="214888"/>
    <lineage>
        <taxon>Bacteria</taxon>
        <taxon>Bacillati</taxon>
        <taxon>Mycoplasmatota</taxon>
        <taxon>Mollicutes</taxon>
        <taxon>Entomoplasmatales</taxon>
        <taxon>Williamsoniiplasma</taxon>
    </lineage>
</organism>
<feature type="domain" description="Glycoside hydrolase family 38 central" evidence="5">
    <location>
        <begin position="300"/>
        <end position="378"/>
    </location>
</feature>
<dbReference type="Gene3D" id="2.70.98.30">
    <property type="entry name" value="Golgi alpha-mannosidase II, domain 4"/>
    <property type="match status" value="1"/>
</dbReference>
<dbReference type="GO" id="GO:0009313">
    <property type="term" value="P:oligosaccharide catabolic process"/>
    <property type="evidence" value="ECO:0007669"/>
    <property type="project" value="TreeGrafter"/>
</dbReference>
<dbReference type="InterPro" id="IPR027291">
    <property type="entry name" value="Glyco_hydro_38_N_sf"/>
</dbReference>
<dbReference type="InterPro" id="IPR028995">
    <property type="entry name" value="Glyco_hydro_57/38_cen_sf"/>
</dbReference>
<accession>A0A2S0NJ06</accession>
<protein>
    <recommendedName>
        <fullName evidence="5">Glycoside hydrolase family 38 central domain-containing protein</fullName>
    </recommendedName>
</protein>
<gene>
    <name evidence="6" type="ORF">C5T88_00085</name>
</gene>
<reference evidence="7" key="1">
    <citation type="submission" date="2018-02" db="EMBL/GenBank/DDBJ databases">
        <title>Firefly genomes illuminate parallel origins of bioluminescence in beetles.</title>
        <authorList>
            <person name="Fallon T.R."/>
            <person name="Lower S.E.S."/>
            <person name="Behringer M."/>
            <person name="Weng J.-K."/>
        </authorList>
    </citation>
    <scope>NUCLEOTIDE SEQUENCE [LARGE SCALE GENOMIC DNA]</scope>
</reference>
<evidence type="ECO:0000256" key="4">
    <source>
        <dbReference type="ARBA" id="ARBA00023295"/>
    </source>
</evidence>
<dbReference type="Gene3D" id="2.60.40.2220">
    <property type="match status" value="1"/>
</dbReference>
<dbReference type="EMBL" id="CP027019">
    <property type="protein sequence ID" value="AVP48992.1"/>
    <property type="molecule type" value="Genomic_DNA"/>
</dbReference>
<dbReference type="Pfam" id="PF01074">
    <property type="entry name" value="Glyco_hydro_38N"/>
    <property type="match status" value="1"/>
</dbReference>
<keyword evidence="3" id="KW-0378">Hydrolase</keyword>
<dbReference type="Gene3D" id="1.20.1270.50">
    <property type="entry name" value="Glycoside hydrolase family 38, central domain"/>
    <property type="match status" value="1"/>
</dbReference>
<dbReference type="GO" id="GO:0030246">
    <property type="term" value="F:carbohydrate binding"/>
    <property type="evidence" value="ECO:0007669"/>
    <property type="project" value="InterPro"/>
</dbReference>
<keyword evidence="2" id="KW-0479">Metal-binding</keyword>
<dbReference type="GO" id="GO:0046872">
    <property type="term" value="F:metal ion binding"/>
    <property type="evidence" value="ECO:0007669"/>
    <property type="project" value="UniProtKB-KW"/>
</dbReference>
<dbReference type="GO" id="GO:0004559">
    <property type="term" value="F:alpha-mannosidase activity"/>
    <property type="evidence" value="ECO:0007669"/>
    <property type="project" value="InterPro"/>
</dbReference>
<dbReference type="InterPro" id="IPR011330">
    <property type="entry name" value="Glyco_hydro/deAcase_b/a-brl"/>
</dbReference>
<dbReference type="Proteomes" id="UP000239250">
    <property type="component" value="Chromosome"/>
</dbReference>
<dbReference type="InterPro" id="IPR000602">
    <property type="entry name" value="Glyco_hydro_38_N"/>
</dbReference>
<evidence type="ECO:0000259" key="5">
    <source>
        <dbReference type="SMART" id="SM00872"/>
    </source>
</evidence>
<dbReference type="InterPro" id="IPR015341">
    <property type="entry name" value="Glyco_hydro_38_cen"/>
</dbReference>
<comment type="similarity">
    <text evidence="1">Belongs to the glycosyl hydrolase 38 family.</text>
</comment>
<dbReference type="SUPFAM" id="SSF88713">
    <property type="entry name" value="Glycoside hydrolase/deacetylase"/>
    <property type="match status" value="1"/>
</dbReference>
<dbReference type="InterPro" id="IPR037094">
    <property type="entry name" value="Glyco_hydro_38_cen_sf"/>
</dbReference>
<dbReference type="PANTHER" id="PTHR46017">
    <property type="entry name" value="ALPHA-MANNOSIDASE 2C1"/>
    <property type="match status" value="1"/>
</dbReference>
<proteinExistence type="inferred from homology"/>
<keyword evidence="4" id="KW-0326">Glycosidase</keyword>
<name>A0A2S0NJ06_9MOLU</name>
<sequence length="896" mass="105365">MKKWKIHFVPHTHWDKEWYFTKDASNVFLVDNIHKIKSIYKEKDSFSHQVYDSQLSIIDDYLSLFPEDEKLINQLIKDKKIIVGPWYTQPDLFSTSGESLLRNLSYGKHFAQKRGFSAKQAYTPDSFGFNSNLPQIIKHNDCDAIIQWRGVDQNHINESPFNIWTGVDGTEVYLYNLFKYGYGLAFWAFNSIYKKWDKKNIKDLAKTYLENFQNNNKEHLNVLKDANKNTGNILCFPFGSDQSPIIQWLPLFIKELNLIDLEHEWILSDFDAAINDMIDATKNQKINKISGELKYGQFSRAHRTIGSSRFDIKSLNKEAEYLLYNVAEPLGLIYKKFTGQYSERIYQTALKLLLESQAHDSLGGSCTDQVNDEVRFRLQRAIDMIKSQNTLIKRRITEYLGLENNDLIIFNLMPYKRDIDSRFSIVSFSKEFSLFYNNEKIDFSIVKSDYYDRDNFVIEEDSHLSNQISEKGFYITEIELKMKDIEGLFYKIIQVQETPIIKHESQECLITKTDKMVNEYFDLEWNKNLLIKDLQTNHQFELEFEFDQDAGDTYDYSPTMKETKYKVKQTLKIIKQNSGSLQILDILAKIDLPESLQNPKLIEQEIRIKSLLRGKNLDFNVELNNKVCDIRLRAILIPDFISSLSYADQSLALVERDIYEYERMKIWQKDNWKDMPVAIENFYSFVYSKSSEGYKLGFYSKTQNEYEFINVGNQQKIAITLFRGVSLMGRRNLIYRPGRASGINDFPYHTDNSNLKKKLNFNFSIMNDYFNPNEIQIKFTGMDYFQNQRISDYFSIGQTFWKAIIKSKNKVIKPDNLFETTNECLIITAIKKRYDANDIICRIANVSKQKIDISSMVNTIDYEVYETNALEKKQETFEPLCSENQIKTLIFKRKNN</sequence>
<dbReference type="AlphaFoldDB" id="A0A2S0NJ06"/>